<evidence type="ECO:0000313" key="3">
    <source>
        <dbReference type="Proteomes" id="UP001497602"/>
    </source>
</evidence>
<evidence type="ECO:0000313" key="2">
    <source>
        <dbReference type="EMBL" id="CAL2108630.1"/>
    </source>
</evidence>
<feature type="transmembrane region" description="Helical" evidence="1">
    <location>
        <begin position="134"/>
        <end position="153"/>
    </location>
</feature>
<comment type="caution">
    <text evidence="2">The sequence shown here is derived from an EMBL/GenBank/DDBJ whole genome shotgun (WGS) entry which is preliminary data.</text>
</comment>
<dbReference type="RefSeq" id="WP_348740219.1">
    <property type="nucleotide sequence ID" value="NZ_CAXJRC010000045.1"/>
</dbReference>
<proteinExistence type="predicted"/>
<sequence length="231" mass="27561">MTKTDPKTRYLITYLLAIFCGILFFSFEFVPNFSDEYSIALKEYRKLKKENTLALNKLKEASKNTPEYAAYKAINKKKVKAFKKYQNIKEEEAVFGFNNLKVFLYQLGITVCLFVYGVFNLYRSFYFERKNFSNKLLHSFIIFISLFKFYWVFQSFKDYNVFTYSVVSIFSLFILILFVRLKTKYEDHNINKLKKYLYEISKKALLSAKSEEKREEILDMVTKINKGKAIN</sequence>
<keyword evidence="1" id="KW-1133">Transmembrane helix</keyword>
<accession>A0ABM9PS41</accession>
<keyword evidence="1" id="KW-0472">Membrane</keyword>
<gene>
    <name evidence="2" type="ORF">T190115A13A_80205</name>
</gene>
<protein>
    <submittedName>
        <fullName evidence="2">Uncharacterized protein</fullName>
    </submittedName>
</protein>
<reference evidence="2 3" key="1">
    <citation type="submission" date="2024-05" db="EMBL/GenBank/DDBJ databases">
        <authorList>
            <person name="Duchaud E."/>
        </authorList>
    </citation>
    <scope>NUCLEOTIDE SEQUENCE [LARGE SCALE GENOMIC DNA]</scope>
    <source>
        <strain evidence="2">Ena-SAMPLE-TAB-13-05-2024-13:56:06:370-140305</strain>
    </source>
</reference>
<evidence type="ECO:0000256" key="1">
    <source>
        <dbReference type="SAM" id="Phobius"/>
    </source>
</evidence>
<feature type="transmembrane region" description="Helical" evidence="1">
    <location>
        <begin position="103"/>
        <end position="122"/>
    </location>
</feature>
<name>A0ABM9PS41_9FLAO</name>
<feature type="transmembrane region" description="Helical" evidence="1">
    <location>
        <begin position="12"/>
        <end position="30"/>
    </location>
</feature>
<dbReference type="EMBL" id="CAXJRC010000045">
    <property type="protein sequence ID" value="CAL2108630.1"/>
    <property type="molecule type" value="Genomic_DNA"/>
</dbReference>
<feature type="transmembrane region" description="Helical" evidence="1">
    <location>
        <begin position="159"/>
        <end position="179"/>
    </location>
</feature>
<keyword evidence="1" id="KW-0812">Transmembrane</keyword>
<dbReference type="Proteomes" id="UP001497602">
    <property type="component" value="Unassembled WGS sequence"/>
</dbReference>
<organism evidence="2 3">
    <name type="scientific">Tenacibaculum vairaonense</name>
    <dbReference type="NCBI Taxonomy" id="3137860"/>
    <lineage>
        <taxon>Bacteria</taxon>
        <taxon>Pseudomonadati</taxon>
        <taxon>Bacteroidota</taxon>
        <taxon>Flavobacteriia</taxon>
        <taxon>Flavobacteriales</taxon>
        <taxon>Flavobacteriaceae</taxon>
        <taxon>Tenacibaculum</taxon>
    </lineage>
</organism>
<keyword evidence="3" id="KW-1185">Reference proteome</keyword>